<dbReference type="RefSeq" id="WP_379906915.1">
    <property type="nucleotide sequence ID" value="NZ_JBHRTR010000054.1"/>
</dbReference>
<dbReference type="PROSITE" id="PS50977">
    <property type="entry name" value="HTH_TETR_2"/>
    <property type="match status" value="1"/>
</dbReference>
<gene>
    <name evidence="4" type="ORF">ACFOGJ_29590</name>
</gene>
<dbReference type="Pfam" id="PF17932">
    <property type="entry name" value="TetR_C_24"/>
    <property type="match status" value="1"/>
</dbReference>
<reference evidence="5" key="1">
    <citation type="journal article" date="2019" name="Int. J. Syst. Evol. Microbiol.">
        <title>The Global Catalogue of Microorganisms (GCM) 10K type strain sequencing project: providing services to taxonomists for standard genome sequencing and annotation.</title>
        <authorList>
            <consortium name="The Broad Institute Genomics Platform"/>
            <consortium name="The Broad Institute Genome Sequencing Center for Infectious Disease"/>
            <person name="Wu L."/>
            <person name="Ma J."/>
        </authorList>
    </citation>
    <scope>NUCLEOTIDE SEQUENCE [LARGE SCALE GENOMIC DNA]</scope>
    <source>
        <strain evidence="5">KCTC 42964</strain>
    </source>
</reference>
<organism evidence="4 5">
    <name type="scientific">Marinibaculum pumilum</name>
    <dbReference type="NCBI Taxonomy" id="1766165"/>
    <lineage>
        <taxon>Bacteria</taxon>
        <taxon>Pseudomonadati</taxon>
        <taxon>Pseudomonadota</taxon>
        <taxon>Alphaproteobacteria</taxon>
        <taxon>Rhodospirillales</taxon>
        <taxon>Rhodospirillaceae</taxon>
        <taxon>Marinibaculum</taxon>
    </lineage>
</organism>
<accession>A0ABV7L9T4</accession>
<feature type="domain" description="HTH tetR-type" evidence="3">
    <location>
        <begin position="31"/>
        <end position="91"/>
    </location>
</feature>
<dbReference type="PANTHER" id="PTHR30055:SF200">
    <property type="entry name" value="HTH-TYPE TRANSCRIPTIONAL REPRESSOR BDCR"/>
    <property type="match status" value="1"/>
</dbReference>
<feature type="DNA-binding region" description="H-T-H motif" evidence="2">
    <location>
        <begin position="54"/>
        <end position="73"/>
    </location>
</feature>
<dbReference type="Pfam" id="PF00440">
    <property type="entry name" value="TetR_N"/>
    <property type="match status" value="1"/>
</dbReference>
<dbReference type="InterPro" id="IPR036271">
    <property type="entry name" value="Tet_transcr_reg_TetR-rel_C_sf"/>
</dbReference>
<dbReference type="SUPFAM" id="SSF48498">
    <property type="entry name" value="Tetracyclin repressor-like, C-terminal domain"/>
    <property type="match status" value="1"/>
</dbReference>
<dbReference type="Gene3D" id="1.10.357.10">
    <property type="entry name" value="Tetracycline Repressor, domain 2"/>
    <property type="match status" value="1"/>
</dbReference>
<dbReference type="EMBL" id="JBHRTR010000054">
    <property type="protein sequence ID" value="MFC3231438.1"/>
    <property type="molecule type" value="Genomic_DNA"/>
</dbReference>
<evidence type="ECO:0000313" key="4">
    <source>
        <dbReference type="EMBL" id="MFC3231438.1"/>
    </source>
</evidence>
<evidence type="ECO:0000256" key="1">
    <source>
        <dbReference type="ARBA" id="ARBA00023125"/>
    </source>
</evidence>
<dbReference type="Proteomes" id="UP001595528">
    <property type="component" value="Unassembled WGS sequence"/>
</dbReference>
<evidence type="ECO:0000256" key="2">
    <source>
        <dbReference type="PROSITE-ProRule" id="PRU00335"/>
    </source>
</evidence>
<dbReference type="InterPro" id="IPR001647">
    <property type="entry name" value="HTH_TetR"/>
</dbReference>
<dbReference type="PRINTS" id="PR00455">
    <property type="entry name" value="HTHTETR"/>
</dbReference>
<sequence length="222" mass="24207">MAVQGRRRNAADGKSREIAAHAVPGAAAQPAVSEELLMQAAIKAFVEKGFHGTSMRDIAARAGTSVSHSYYYFPSKQQLLWQIVSRITQELQESLGKADREAGPDPAARLAAIVRAHVLLHTQRQDESFIGNSELRSLRAEDRPKFIEMRDRVSAIFKGVINDGIEQGVFTCPEPVEVTLAVITMCTAIAGWYRPDGPVSPQVMANRYAAIALRMAGYRGAA</sequence>
<keyword evidence="1 2" id="KW-0238">DNA-binding</keyword>
<evidence type="ECO:0000313" key="5">
    <source>
        <dbReference type="Proteomes" id="UP001595528"/>
    </source>
</evidence>
<proteinExistence type="predicted"/>
<dbReference type="InterPro" id="IPR050109">
    <property type="entry name" value="HTH-type_TetR-like_transc_reg"/>
</dbReference>
<evidence type="ECO:0000259" key="3">
    <source>
        <dbReference type="PROSITE" id="PS50977"/>
    </source>
</evidence>
<keyword evidence="5" id="KW-1185">Reference proteome</keyword>
<dbReference type="SUPFAM" id="SSF46689">
    <property type="entry name" value="Homeodomain-like"/>
    <property type="match status" value="1"/>
</dbReference>
<comment type="caution">
    <text evidence="4">The sequence shown here is derived from an EMBL/GenBank/DDBJ whole genome shotgun (WGS) entry which is preliminary data.</text>
</comment>
<dbReference type="InterPro" id="IPR009057">
    <property type="entry name" value="Homeodomain-like_sf"/>
</dbReference>
<dbReference type="InterPro" id="IPR041490">
    <property type="entry name" value="KstR2_TetR_C"/>
</dbReference>
<name>A0ABV7L9T4_9PROT</name>
<protein>
    <submittedName>
        <fullName evidence="4">TetR family transcriptional regulator</fullName>
    </submittedName>
</protein>
<dbReference type="PANTHER" id="PTHR30055">
    <property type="entry name" value="HTH-TYPE TRANSCRIPTIONAL REGULATOR RUTR"/>
    <property type="match status" value="1"/>
</dbReference>